<dbReference type="AlphaFoldDB" id="A0A6I6MU84"/>
<protein>
    <submittedName>
        <fullName evidence="1">Uncharacterized protein</fullName>
    </submittedName>
</protein>
<keyword evidence="2" id="KW-1185">Reference proteome</keyword>
<accession>A0A6I6MU84</accession>
<dbReference type="EMBL" id="CP047020">
    <property type="protein sequence ID" value="QHA02584.1"/>
    <property type="molecule type" value="Genomic_DNA"/>
</dbReference>
<evidence type="ECO:0000313" key="2">
    <source>
        <dbReference type="Proteomes" id="UP000436138"/>
    </source>
</evidence>
<organism evidence="1 2">
    <name type="scientific">Streptomyces broussonetiae</name>
    <dbReference type="NCBI Taxonomy" id="2686304"/>
    <lineage>
        <taxon>Bacteria</taxon>
        <taxon>Bacillati</taxon>
        <taxon>Actinomycetota</taxon>
        <taxon>Actinomycetes</taxon>
        <taxon>Kitasatosporales</taxon>
        <taxon>Streptomycetaceae</taxon>
        <taxon>Streptomyces</taxon>
    </lineage>
</organism>
<name>A0A6I6MU84_9ACTN</name>
<dbReference type="KEGG" id="sbro:GQF42_04135"/>
<proteinExistence type="predicted"/>
<dbReference type="RefSeq" id="WP_158917730.1">
    <property type="nucleotide sequence ID" value="NZ_CP047020.1"/>
</dbReference>
<sequence>MPFAVRGGRSGGHTKSKDARIVAAEAGRFLRGEPLAHCANPEVGGG</sequence>
<gene>
    <name evidence="1" type="ORF">GQF42_04135</name>
</gene>
<dbReference type="Proteomes" id="UP000436138">
    <property type="component" value="Chromosome"/>
</dbReference>
<reference evidence="1 2" key="1">
    <citation type="submission" date="2019-12" db="EMBL/GenBank/DDBJ databases">
        <title>Streptomyces sp. strain T44 isolated from rhizosphere soil of Broussonetia papyrifera.</title>
        <authorList>
            <person name="Mo P."/>
        </authorList>
    </citation>
    <scope>NUCLEOTIDE SEQUENCE [LARGE SCALE GENOMIC DNA]</scope>
    <source>
        <strain evidence="1 2">T44</strain>
    </source>
</reference>
<evidence type="ECO:0000313" key="1">
    <source>
        <dbReference type="EMBL" id="QHA02584.1"/>
    </source>
</evidence>